<evidence type="ECO:0000313" key="4">
    <source>
        <dbReference type="Proteomes" id="UP000762676"/>
    </source>
</evidence>
<proteinExistence type="predicted"/>
<feature type="signal peptide" evidence="2">
    <location>
        <begin position="1"/>
        <end position="25"/>
    </location>
</feature>
<reference evidence="3 4" key="1">
    <citation type="journal article" date="2021" name="Elife">
        <title>Chloroplast acquisition without the gene transfer in kleptoplastic sea slugs, Plakobranchus ocellatus.</title>
        <authorList>
            <person name="Maeda T."/>
            <person name="Takahashi S."/>
            <person name="Yoshida T."/>
            <person name="Shimamura S."/>
            <person name="Takaki Y."/>
            <person name="Nagai Y."/>
            <person name="Toyoda A."/>
            <person name="Suzuki Y."/>
            <person name="Arimoto A."/>
            <person name="Ishii H."/>
            <person name="Satoh N."/>
            <person name="Nishiyama T."/>
            <person name="Hasebe M."/>
            <person name="Maruyama T."/>
            <person name="Minagawa J."/>
            <person name="Obokata J."/>
            <person name="Shigenobu S."/>
        </authorList>
    </citation>
    <scope>NUCLEOTIDE SEQUENCE [LARGE SCALE GENOMIC DNA]</scope>
</reference>
<dbReference type="Proteomes" id="UP000762676">
    <property type="component" value="Unassembled WGS sequence"/>
</dbReference>
<dbReference type="EMBL" id="BMAT01013464">
    <property type="protein sequence ID" value="GFS13643.1"/>
    <property type="molecule type" value="Genomic_DNA"/>
</dbReference>
<keyword evidence="2" id="KW-0732">Signal</keyword>
<accession>A0AAV4IW39</accession>
<evidence type="ECO:0000313" key="3">
    <source>
        <dbReference type="EMBL" id="GFS13643.1"/>
    </source>
</evidence>
<sequence>MPVLVVWRTAVPALFCLEQLIVSLARKRQDACKYVLDPRFKSLCNDASASDGLLFGPDFQKLLREVTENSKISPFAPGVLKNSSTLLSRRRGGGRFTRGQSYRRGSQGRTGIHGQLPRPSNVSRGHRRFQSKGSVMPSDKRA</sequence>
<feature type="compositionally biased region" description="Low complexity" evidence="1">
    <location>
        <begin position="97"/>
        <end position="110"/>
    </location>
</feature>
<gene>
    <name evidence="3" type="ORF">ElyMa_006727200</name>
</gene>
<name>A0AAV4IW39_9GAST</name>
<feature type="chain" id="PRO_5043910029" evidence="2">
    <location>
        <begin position="26"/>
        <end position="142"/>
    </location>
</feature>
<evidence type="ECO:0000256" key="2">
    <source>
        <dbReference type="SAM" id="SignalP"/>
    </source>
</evidence>
<organism evidence="3 4">
    <name type="scientific">Elysia marginata</name>
    <dbReference type="NCBI Taxonomy" id="1093978"/>
    <lineage>
        <taxon>Eukaryota</taxon>
        <taxon>Metazoa</taxon>
        <taxon>Spiralia</taxon>
        <taxon>Lophotrochozoa</taxon>
        <taxon>Mollusca</taxon>
        <taxon>Gastropoda</taxon>
        <taxon>Heterobranchia</taxon>
        <taxon>Euthyneura</taxon>
        <taxon>Panpulmonata</taxon>
        <taxon>Sacoglossa</taxon>
        <taxon>Placobranchoidea</taxon>
        <taxon>Plakobranchidae</taxon>
        <taxon>Elysia</taxon>
    </lineage>
</organism>
<protein>
    <submittedName>
        <fullName evidence="3">Uncharacterized protein</fullName>
    </submittedName>
</protein>
<keyword evidence="4" id="KW-1185">Reference proteome</keyword>
<dbReference type="AlphaFoldDB" id="A0AAV4IW39"/>
<comment type="caution">
    <text evidence="3">The sequence shown here is derived from an EMBL/GenBank/DDBJ whole genome shotgun (WGS) entry which is preliminary data.</text>
</comment>
<feature type="region of interest" description="Disordered" evidence="1">
    <location>
        <begin position="85"/>
        <end position="142"/>
    </location>
</feature>
<evidence type="ECO:0000256" key="1">
    <source>
        <dbReference type="SAM" id="MobiDB-lite"/>
    </source>
</evidence>